<dbReference type="HOGENOM" id="CLU_016047_0_0_12"/>
<evidence type="ECO:0000256" key="4">
    <source>
        <dbReference type="ARBA" id="ARBA00022692"/>
    </source>
</evidence>
<name>F5YQ56_TREPZ</name>
<feature type="transmembrane region" description="Helical" evidence="7">
    <location>
        <begin position="262"/>
        <end position="282"/>
    </location>
</feature>
<feature type="domain" description="ABC transmembrane type-1" evidence="8">
    <location>
        <begin position="68"/>
        <end position="283"/>
    </location>
</feature>
<keyword evidence="2 7" id="KW-0813">Transport</keyword>
<dbReference type="GO" id="GO:0005886">
    <property type="term" value="C:plasma membrane"/>
    <property type="evidence" value="ECO:0007669"/>
    <property type="project" value="UniProtKB-SubCell"/>
</dbReference>
<dbReference type="eggNOG" id="COG1175">
    <property type="taxonomic scope" value="Bacteria"/>
</dbReference>
<evidence type="ECO:0000256" key="6">
    <source>
        <dbReference type="ARBA" id="ARBA00023136"/>
    </source>
</evidence>
<evidence type="ECO:0000256" key="1">
    <source>
        <dbReference type="ARBA" id="ARBA00004651"/>
    </source>
</evidence>
<evidence type="ECO:0000259" key="8">
    <source>
        <dbReference type="PROSITE" id="PS50928"/>
    </source>
</evidence>
<dbReference type="RefSeq" id="WP_015708658.1">
    <property type="nucleotide sequence ID" value="NC_015578.1"/>
</dbReference>
<feature type="transmembrane region" description="Helical" evidence="7">
    <location>
        <begin position="72"/>
        <end position="91"/>
    </location>
</feature>
<gene>
    <name evidence="9" type="ordered locus">TREPR_1443</name>
</gene>
<dbReference type="Proteomes" id="UP000009223">
    <property type="component" value="Chromosome"/>
</dbReference>
<feature type="transmembrane region" description="Helical" evidence="7">
    <location>
        <begin position="103"/>
        <end position="123"/>
    </location>
</feature>
<evidence type="ECO:0000256" key="2">
    <source>
        <dbReference type="ARBA" id="ARBA00022448"/>
    </source>
</evidence>
<dbReference type="SUPFAM" id="SSF161098">
    <property type="entry name" value="MetI-like"/>
    <property type="match status" value="1"/>
</dbReference>
<dbReference type="Gene3D" id="1.10.3720.10">
    <property type="entry name" value="MetI-like"/>
    <property type="match status" value="1"/>
</dbReference>
<comment type="similarity">
    <text evidence="7">Belongs to the binding-protein-dependent transport system permease family.</text>
</comment>
<dbReference type="AlphaFoldDB" id="F5YQ56"/>
<feature type="transmembrane region" description="Helical" evidence="7">
    <location>
        <begin position="12"/>
        <end position="38"/>
    </location>
</feature>
<dbReference type="GO" id="GO:0055085">
    <property type="term" value="P:transmembrane transport"/>
    <property type="evidence" value="ECO:0007669"/>
    <property type="project" value="InterPro"/>
</dbReference>
<keyword evidence="6 7" id="KW-0472">Membrane</keyword>
<proteinExistence type="inferred from homology"/>
<dbReference type="STRING" id="545694.TREPR_1443"/>
<keyword evidence="4 7" id="KW-0812">Transmembrane</keyword>
<organism evidence="9 10">
    <name type="scientific">Treponema primitia (strain ATCC BAA-887 / DSM 12427 / ZAS-2)</name>
    <dbReference type="NCBI Taxonomy" id="545694"/>
    <lineage>
        <taxon>Bacteria</taxon>
        <taxon>Pseudomonadati</taxon>
        <taxon>Spirochaetota</taxon>
        <taxon>Spirochaetia</taxon>
        <taxon>Spirochaetales</taxon>
        <taxon>Treponemataceae</taxon>
        <taxon>Treponema</taxon>
    </lineage>
</organism>
<dbReference type="OrthoDB" id="42781at2"/>
<reference evidence="9 10" key="2">
    <citation type="journal article" date="2011" name="ISME J.">
        <title>RNA-seq reveals cooperative metabolic interactions between two termite-gut spirochete species in co-culture.</title>
        <authorList>
            <person name="Rosenthal A.Z."/>
            <person name="Matson E.G."/>
            <person name="Eldar A."/>
            <person name="Leadbetter J.R."/>
        </authorList>
    </citation>
    <scope>NUCLEOTIDE SEQUENCE [LARGE SCALE GENOMIC DNA]</scope>
    <source>
        <strain evidence="10">ATCC BAA-887 / DSM 12427 / ZAS-2</strain>
    </source>
</reference>
<dbReference type="KEGG" id="tpi:TREPR_1443"/>
<dbReference type="CDD" id="cd06261">
    <property type="entry name" value="TM_PBP2"/>
    <property type="match status" value="1"/>
</dbReference>
<dbReference type="EMBL" id="CP001843">
    <property type="protein sequence ID" value="AEF86363.1"/>
    <property type="molecule type" value="Genomic_DNA"/>
</dbReference>
<dbReference type="InterPro" id="IPR000515">
    <property type="entry name" value="MetI-like"/>
</dbReference>
<sequence>MKYQLSRKISHYCFILPAFLIFISVMIFPVFFSFVLGFTQWKGYGEMRFVGFDNYIRMFQDPVFHIALRNNILIVLISVFGQIPLGMLLAYMLHRKMVKKSNVFEVLIFLPITISSVIIAQLWNRMFSPVGILPALVRTITGNKDYIITIVENKDLAIIPIMFVLLWQHTSLYMVIFLANLQRIPNSFIEAAQLEGAGEGTIFLKIIMPILGYVIFINSILAIAGSFKSFDLIYSMSGGGPAHYTEVIAVYMYNTTFVHQNYGYGSALSIIIIGFIVLSLLLTRGVSKIFKVE</sequence>
<evidence type="ECO:0000256" key="7">
    <source>
        <dbReference type="RuleBase" id="RU363032"/>
    </source>
</evidence>
<dbReference type="InterPro" id="IPR035906">
    <property type="entry name" value="MetI-like_sf"/>
</dbReference>
<evidence type="ECO:0000256" key="3">
    <source>
        <dbReference type="ARBA" id="ARBA00022475"/>
    </source>
</evidence>
<dbReference type="PROSITE" id="PS50928">
    <property type="entry name" value="ABC_TM1"/>
    <property type="match status" value="1"/>
</dbReference>
<protein>
    <submittedName>
        <fullName evidence="9">Sugar ABC transporter permease</fullName>
    </submittedName>
</protein>
<reference evidence="10" key="1">
    <citation type="submission" date="2009-12" db="EMBL/GenBank/DDBJ databases">
        <title>Complete sequence of Treponema primitia strain ZAS-2.</title>
        <authorList>
            <person name="Tetu S.G."/>
            <person name="Matson E."/>
            <person name="Ren Q."/>
            <person name="Seshadri R."/>
            <person name="Elbourne L."/>
            <person name="Hassan K.A."/>
            <person name="Durkin A."/>
            <person name="Radune D."/>
            <person name="Mohamoud Y."/>
            <person name="Shay R."/>
            <person name="Jin S."/>
            <person name="Zhang X."/>
            <person name="Lucey K."/>
            <person name="Ballor N.R."/>
            <person name="Ottesen E."/>
            <person name="Rosenthal R."/>
            <person name="Allen A."/>
            <person name="Leadbetter J.R."/>
            <person name="Paulsen I.T."/>
        </authorList>
    </citation>
    <scope>NUCLEOTIDE SEQUENCE [LARGE SCALE GENOMIC DNA]</scope>
    <source>
        <strain evidence="10">ATCC BAA-887 / DSM 12427 / ZAS-2</strain>
    </source>
</reference>
<keyword evidence="3" id="KW-1003">Cell membrane</keyword>
<dbReference type="PANTHER" id="PTHR30193:SF37">
    <property type="entry name" value="INNER MEMBRANE ABC TRANSPORTER PERMEASE PROTEIN YCJO"/>
    <property type="match status" value="1"/>
</dbReference>
<dbReference type="Pfam" id="PF00528">
    <property type="entry name" value="BPD_transp_1"/>
    <property type="match status" value="1"/>
</dbReference>
<keyword evidence="5 7" id="KW-1133">Transmembrane helix</keyword>
<feature type="transmembrane region" description="Helical" evidence="7">
    <location>
        <begin position="202"/>
        <end position="227"/>
    </location>
</feature>
<evidence type="ECO:0000313" key="9">
    <source>
        <dbReference type="EMBL" id="AEF86363.1"/>
    </source>
</evidence>
<comment type="subcellular location">
    <subcellularLocation>
        <location evidence="1 7">Cell membrane</location>
        <topology evidence="1 7">Multi-pass membrane protein</topology>
    </subcellularLocation>
</comment>
<evidence type="ECO:0000313" key="10">
    <source>
        <dbReference type="Proteomes" id="UP000009223"/>
    </source>
</evidence>
<dbReference type="PANTHER" id="PTHR30193">
    <property type="entry name" value="ABC TRANSPORTER PERMEASE PROTEIN"/>
    <property type="match status" value="1"/>
</dbReference>
<evidence type="ECO:0000256" key="5">
    <source>
        <dbReference type="ARBA" id="ARBA00022989"/>
    </source>
</evidence>
<accession>F5YQ56</accession>
<dbReference type="InterPro" id="IPR051393">
    <property type="entry name" value="ABC_transporter_permease"/>
</dbReference>
<keyword evidence="10" id="KW-1185">Reference proteome</keyword>
<feature type="transmembrane region" description="Helical" evidence="7">
    <location>
        <begin position="157"/>
        <end position="181"/>
    </location>
</feature>